<evidence type="ECO:0000313" key="3">
    <source>
        <dbReference type="Proteomes" id="UP000005856"/>
    </source>
</evidence>
<evidence type="ECO:0008006" key="4">
    <source>
        <dbReference type="Google" id="ProtNLM"/>
    </source>
</evidence>
<dbReference type="AlphaFoldDB" id="A6EXK6"/>
<keyword evidence="1" id="KW-0732">Signal</keyword>
<organism evidence="2 3">
    <name type="scientific">Marinobacter algicola DG893</name>
    <dbReference type="NCBI Taxonomy" id="443152"/>
    <lineage>
        <taxon>Bacteria</taxon>
        <taxon>Pseudomonadati</taxon>
        <taxon>Pseudomonadota</taxon>
        <taxon>Gammaproteobacteria</taxon>
        <taxon>Pseudomonadales</taxon>
        <taxon>Marinobacteraceae</taxon>
        <taxon>Marinobacter</taxon>
    </lineage>
</organism>
<dbReference type="Proteomes" id="UP000005856">
    <property type="component" value="Unassembled WGS sequence"/>
</dbReference>
<dbReference type="EMBL" id="ABCP01000004">
    <property type="protein sequence ID" value="EDM48894.1"/>
    <property type="molecule type" value="Genomic_DNA"/>
</dbReference>
<comment type="caution">
    <text evidence="2">The sequence shown here is derived from an EMBL/GenBank/DDBJ whole genome shotgun (WGS) entry which is preliminary data.</text>
</comment>
<reference evidence="2 3" key="1">
    <citation type="submission" date="2007-06" db="EMBL/GenBank/DDBJ databases">
        <authorList>
            <person name="Green D."/>
            <person name="Ferriera S."/>
            <person name="Johnson J."/>
            <person name="Kravitz S."/>
            <person name="Beeson K."/>
            <person name="Sutton G."/>
            <person name="Rogers Y.-H."/>
            <person name="Friedman R."/>
            <person name="Frazier M."/>
            <person name="Venter J.C."/>
        </authorList>
    </citation>
    <scope>NUCLEOTIDE SEQUENCE [LARGE SCALE GENOMIC DNA]</scope>
    <source>
        <strain evidence="2 3">DG893</strain>
    </source>
</reference>
<gene>
    <name evidence="2" type="ORF">MDG893_03005</name>
</gene>
<evidence type="ECO:0000256" key="1">
    <source>
        <dbReference type="SAM" id="SignalP"/>
    </source>
</evidence>
<dbReference type="PROSITE" id="PS51257">
    <property type="entry name" value="PROKAR_LIPOPROTEIN"/>
    <property type="match status" value="1"/>
</dbReference>
<feature type="chain" id="PRO_5002696180" description="Lipoprotein" evidence="1">
    <location>
        <begin position="23"/>
        <end position="265"/>
    </location>
</feature>
<name>A6EXK6_9GAMM</name>
<feature type="signal peptide" evidence="1">
    <location>
        <begin position="1"/>
        <end position="22"/>
    </location>
</feature>
<sequence>MRVAMKKCAGMFFLGAFLSGCASQSVQTELAAVDDGGSQSYYASGWIVQSQKDAEHLVELAVHEAKQPWEEVTAVLYLENRSDEPLTVSINDITLQQDERQILLRSYAELEQQYIKQAQSRRTAIALGALAQSLSASQPTTTSSYGSGTAYGPGGTVNYYGSSTTYSRDPAASAAAQAQIQSSAQSGIANIRSDLQQNLNSLEGYLQTTTVFPGQTFMGRFQSAMTTFDQRPESFYTFTVELGEESYEFTFVEKANIENNQRKLF</sequence>
<protein>
    <recommendedName>
        <fullName evidence="4">Lipoprotein</fullName>
    </recommendedName>
</protein>
<proteinExistence type="predicted"/>
<accession>A6EXK6</accession>
<evidence type="ECO:0000313" key="2">
    <source>
        <dbReference type="EMBL" id="EDM48894.1"/>
    </source>
</evidence>
<keyword evidence="3" id="KW-1185">Reference proteome</keyword>